<evidence type="ECO:0000256" key="1">
    <source>
        <dbReference type="ARBA" id="ARBA00022475"/>
    </source>
</evidence>
<keyword evidence="2 7" id="KW-0732">Signal</keyword>
<dbReference type="PANTHER" id="PTHR43649:SF33">
    <property type="entry name" value="POLYGALACTURONAN_RHAMNOGALACTURONAN-BINDING PROTEIN YTCQ"/>
    <property type="match status" value="1"/>
</dbReference>
<dbReference type="Proteomes" id="UP000245202">
    <property type="component" value="Unassembled WGS sequence"/>
</dbReference>
<dbReference type="InterPro" id="IPR006059">
    <property type="entry name" value="SBP"/>
</dbReference>
<evidence type="ECO:0000313" key="8">
    <source>
        <dbReference type="EMBL" id="GBG11767.1"/>
    </source>
</evidence>
<keyword evidence="4" id="KW-0564">Palmitate</keyword>
<keyword evidence="5" id="KW-0449">Lipoprotein</keyword>
<dbReference type="SUPFAM" id="SSF53850">
    <property type="entry name" value="Periplasmic binding protein-like II"/>
    <property type="match status" value="1"/>
</dbReference>
<organism evidence="8 9">
    <name type="scientific">Paenibacillus agaridevorans</name>
    <dbReference type="NCBI Taxonomy" id="171404"/>
    <lineage>
        <taxon>Bacteria</taxon>
        <taxon>Bacillati</taxon>
        <taxon>Bacillota</taxon>
        <taxon>Bacilli</taxon>
        <taxon>Bacillales</taxon>
        <taxon>Paenibacillaceae</taxon>
        <taxon>Paenibacillus</taxon>
    </lineage>
</organism>
<dbReference type="PROSITE" id="PS51257">
    <property type="entry name" value="PROKAR_LIPOPROTEIN"/>
    <property type="match status" value="1"/>
</dbReference>
<comment type="caution">
    <text evidence="8">The sequence shown here is derived from an EMBL/GenBank/DDBJ whole genome shotgun (WGS) entry which is preliminary data.</text>
</comment>
<proteinExistence type="predicted"/>
<dbReference type="Pfam" id="PF01547">
    <property type="entry name" value="SBP_bac_1"/>
    <property type="match status" value="1"/>
</dbReference>
<dbReference type="InterPro" id="IPR050490">
    <property type="entry name" value="Bact_solute-bd_prot1"/>
</dbReference>
<keyword evidence="3" id="KW-0472">Membrane</keyword>
<feature type="signal peptide" evidence="7">
    <location>
        <begin position="1"/>
        <end position="25"/>
    </location>
</feature>
<gene>
    <name evidence="8" type="ORF">PAT3040_06614</name>
</gene>
<sequence>MTSNKLKETASKMALALALVMVVTACSGKSNSPAASPSASPSPTSSNEGNEGKPEAGALPIVADKLTLDTWVVSDGNFRGQNYNEKNSFVKMEGLTNININWIQGSGADGVEAFNLLMAGGQIPDLVAYSNMVTEGPKYGQQGAFVELTPYIEQHAPNFKKILDNNPELRKLLTTADGEIYQFPQLNLHEYNLVQMYPQIRQDWLEKLKLEEPKTIDDWYTVLKAIKEGDPNGNGIADEIPYVAVNLQHIIRTFGPAFNTDWEFYVDNGKVKFAPYEAEYKELLQWLNKLYSEGLLDQNYLVDTDFKFLTEKVTTDRAGAWAGWSGSYMRSFTDLMSDHPTFKLVGTEPPVGPKGEQRFGFHAWPLGTVGVAISAKSKHIEEAVKWLDFQYSEEGIMLNNFGEEGVSYEMVDGYPKFTDAVFNNPEGLNSTESLLSYTIGGGMWSTVADERYLEQYDMEEAIEAKQKVGKYINFDKAFPPITLTTQQNDKVASLLADIRTYRDEYANGFVMGNRSFDEYDRFVQQLKQMKIEEIIAVYQEAYDNYLGK</sequence>
<feature type="chain" id="PRO_5038610960" evidence="7">
    <location>
        <begin position="26"/>
        <end position="548"/>
    </location>
</feature>
<reference evidence="8 9" key="1">
    <citation type="submission" date="2017-08" db="EMBL/GenBank/DDBJ databases">
        <title>Substantial Increase in Enzyme Production by Combined Drug-Resistance Mutations in Paenibacillus agaridevorans.</title>
        <authorList>
            <person name="Tanaka Y."/>
            <person name="Funane K."/>
            <person name="Hosaka T."/>
            <person name="Shiwa Y."/>
            <person name="Fujita N."/>
            <person name="Miyazaki T."/>
            <person name="Yoshikawa H."/>
            <person name="Murakami K."/>
            <person name="Kasahara K."/>
            <person name="Inaoka T."/>
            <person name="Hiraga Y."/>
            <person name="Ochi K."/>
        </authorList>
    </citation>
    <scope>NUCLEOTIDE SEQUENCE [LARGE SCALE GENOMIC DNA]</scope>
    <source>
        <strain evidence="8 9">T-3040</strain>
    </source>
</reference>
<evidence type="ECO:0000256" key="7">
    <source>
        <dbReference type="SAM" id="SignalP"/>
    </source>
</evidence>
<evidence type="ECO:0000256" key="5">
    <source>
        <dbReference type="ARBA" id="ARBA00023288"/>
    </source>
</evidence>
<dbReference type="Gene3D" id="3.40.190.10">
    <property type="entry name" value="Periplasmic binding protein-like II"/>
    <property type="match status" value="2"/>
</dbReference>
<accession>A0A2R5EZ00</accession>
<dbReference type="EMBL" id="BDQX01000430">
    <property type="protein sequence ID" value="GBG11767.1"/>
    <property type="molecule type" value="Genomic_DNA"/>
</dbReference>
<keyword evidence="9" id="KW-1185">Reference proteome</keyword>
<feature type="compositionally biased region" description="Low complexity" evidence="6">
    <location>
        <begin position="30"/>
        <end position="47"/>
    </location>
</feature>
<dbReference type="RefSeq" id="WP_108995996.1">
    <property type="nucleotide sequence ID" value="NZ_BDQX01000430.1"/>
</dbReference>
<evidence type="ECO:0000256" key="2">
    <source>
        <dbReference type="ARBA" id="ARBA00022729"/>
    </source>
</evidence>
<evidence type="ECO:0000256" key="4">
    <source>
        <dbReference type="ARBA" id="ARBA00023139"/>
    </source>
</evidence>
<evidence type="ECO:0000256" key="6">
    <source>
        <dbReference type="SAM" id="MobiDB-lite"/>
    </source>
</evidence>
<dbReference type="PANTHER" id="PTHR43649">
    <property type="entry name" value="ARABINOSE-BINDING PROTEIN-RELATED"/>
    <property type="match status" value="1"/>
</dbReference>
<name>A0A2R5EZ00_9BACL</name>
<feature type="region of interest" description="Disordered" evidence="6">
    <location>
        <begin position="30"/>
        <end position="56"/>
    </location>
</feature>
<dbReference type="AlphaFoldDB" id="A0A2R5EZ00"/>
<evidence type="ECO:0000256" key="3">
    <source>
        <dbReference type="ARBA" id="ARBA00023136"/>
    </source>
</evidence>
<protein>
    <submittedName>
        <fullName evidence="8">ABC transporter substrate-binding protein</fullName>
    </submittedName>
</protein>
<keyword evidence="1" id="KW-1003">Cell membrane</keyword>
<evidence type="ECO:0000313" key="9">
    <source>
        <dbReference type="Proteomes" id="UP000245202"/>
    </source>
</evidence>